<comment type="caution">
    <text evidence="1">The sequence shown here is derived from an EMBL/GenBank/DDBJ whole genome shotgun (WGS) entry which is preliminary data.</text>
</comment>
<evidence type="ECO:0000313" key="4">
    <source>
        <dbReference type="Proteomes" id="UP001156856"/>
    </source>
</evidence>
<keyword evidence="4" id="KW-1185">Reference proteome</keyword>
<organism evidence="1 3">
    <name type="scientific">Methylobacterium oxalidis</name>
    <dbReference type="NCBI Taxonomy" id="944322"/>
    <lineage>
        <taxon>Bacteria</taxon>
        <taxon>Pseudomonadati</taxon>
        <taxon>Pseudomonadota</taxon>
        <taxon>Alphaproteobacteria</taxon>
        <taxon>Hyphomicrobiales</taxon>
        <taxon>Methylobacteriaceae</taxon>
        <taxon>Methylobacterium</taxon>
    </lineage>
</organism>
<reference evidence="2" key="1">
    <citation type="journal article" date="2014" name="Int. J. Syst. Evol. Microbiol.">
        <title>Complete genome of a new Firmicutes species belonging to the dominant human colonic microbiota ('Ruminococcus bicirculans') reveals two chromosomes and a selective capacity to utilize plant glucans.</title>
        <authorList>
            <consortium name="NISC Comparative Sequencing Program"/>
            <person name="Wegmann U."/>
            <person name="Louis P."/>
            <person name="Goesmann A."/>
            <person name="Henrissat B."/>
            <person name="Duncan S.H."/>
            <person name="Flint H.J."/>
        </authorList>
    </citation>
    <scope>NUCLEOTIDE SEQUENCE</scope>
    <source>
        <strain evidence="2">NBRC 107715</strain>
    </source>
</reference>
<gene>
    <name evidence="2" type="ORF">GCM10007888_43830</name>
    <name evidence="1" type="ORF">MOX02_57010</name>
</gene>
<dbReference type="EMBL" id="BSPK01000086">
    <property type="protein sequence ID" value="GLS66001.1"/>
    <property type="molecule type" value="Genomic_DNA"/>
</dbReference>
<dbReference type="EMBL" id="BJZU01000172">
    <property type="protein sequence ID" value="GEP07663.1"/>
    <property type="molecule type" value="Genomic_DNA"/>
</dbReference>
<reference evidence="4" key="2">
    <citation type="journal article" date="2019" name="Int. J. Syst. Evol. Microbiol.">
        <title>The Global Catalogue of Microorganisms (GCM) 10K type strain sequencing project: providing services to taxonomists for standard genome sequencing and annotation.</title>
        <authorList>
            <consortium name="The Broad Institute Genomics Platform"/>
            <consortium name="The Broad Institute Genome Sequencing Center for Infectious Disease"/>
            <person name="Wu L."/>
            <person name="Ma J."/>
        </authorList>
    </citation>
    <scope>NUCLEOTIDE SEQUENCE [LARGE SCALE GENOMIC DNA]</scope>
    <source>
        <strain evidence="4">NBRC 107715</strain>
    </source>
</reference>
<protein>
    <submittedName>
        <fullName evidence="1">Uncharacterized protein</fullName>
    </submittedName>
</protein>
<name>A0A512JCI6_9HYPH</name>
<dbReference type="Proteomes" id="UP000321960">
    <property type="component" value="Unassembled WGS sequence"/>
</dbReference>
<reference evidence="1 3" key="3">
    <citation type="submission" date="2019-07" db="EMBL/GenBank/DDBJ databases">
        <title>Whole genome shotgun sequence of Methylobacterium oxalidis NBRC 107715.</title>
        <authorList>
            <person name="Hosoyama A."/>
            <person name="Uohara A."/>
            <person name="Ohji S."/>
            <person name="Ichikawa N."/>
        </authorList>
    </citation>
    <scope>NUCLEOTIDE SEQUENCE [LARGE SCALE GENOMIC DNA]</scope>
    <source>
        <strain evidence="1 3">NBRC 107715</strain>
    </source>
</reference>
<evidence type="ECO:0000313" key="1">
    <source>
        <dbReference type="EMBL" id="GEP07663.1"/>
    </source>
</evidence>
<sequence length="92" mass="9722">MNRPTVGGLLSSGAVKPAEVSAAVEAYLSRSEPGLFKMSCEYELDLASAVAAHPFTVRLLANRKCGVAARRAAVRTAIILARPEKRVDAPSL</sequence>
<accession>A0A512JCI6</accession>
<proteinExistence type="predicted"/>
<dbReference type="Proteomes" id="UP001156856">
    <property type="component" value="Unassembled WGS sequence"/>
</dbReference>
<reference evidence="2" key="4">
    <citation type="submission" date="2023-01" db="EMBL/GenBank/DDBJ databases">
        <title>Draft genome sequence of Methylobacterium oxalidis strain NBRC 107715.</title>
        <authorList>
            <person name="Sun Q."/>
            <person name="Mori K."/>
        </authorList>
    </citation>
    <scope>NUCLEOTIDE SEQUENCE</scope>
    <source>
        <strain evidence="2">NBRC 107715</strain>
    </source>
</reference>
<dbReference type="AlphaFoldDB" id="A0A512JCI6"/>
<evidence type="ECO:0000313" key="2">
    <source>
        <dbReference type="EMBL" id="GLS66001.1"/>
    </source>
</evidence>
<evidence type="ECO:0000313" key="3">
    <source>
        <dbReference type="Proteomes" id="UP000321960"/>
    </source>
</evidence>